<feature type="signal peptide" evidence="10">
    <location>
        <begin position="1"/>
        <end position="24"/>
    </location>
</feature>
<keyword evidence="2" id="KW-0813">Transport</keyword>
<evidence type="ECO:0000256" key="6">
    <source>
        <dbReference type="ARBA" id="ARBA00022982"/>
    </source>
</evidence>
<feature type="binding site" description="covalent" evidence="8">
    <location>
        <position position="35"/>
    </location>
    <ligand>
        <name>heme c</name>
        <dbReference type="ChEBI" id="CHEBI:61717"/>
        <label>1</label>
    </ligand>
</feature>
<keyword evidence="10" id="KW-0732">Signal</keyword>
<sequence>MSLKRMISIALSTGLVLGAASVSAEPTGQMLADTCAGCHGTDGKSTGPAAPSIAGMSAIYLVDSMNQFKSGERASTIMGRIAKGYTEEQYAAMGEVFAAVDIAYADQETDAAKVTVGAKVFEDSCEKCHDENGALADDDSGILAGQWLPYLQYSMEDFKSGAREMPKKMAKKVKKLDDAQIEATLHFFASQK</sequence>
<evidence type="ECO:0000256" key="8">
    <source>
        <dbReference type="PIRSR" id="PIRSR000005-1"/>
    </source>
</evidence>
<comment type="subcellular location">
    <subcellularLocation>
        <location evidence="1">Periplasm</location>
    </subcellularLocation>
</comment>
<dbReference type="Proteomes" id="UP000190198">
    <property type="component" value="Unassembled WGS sequence"/>
</dbReference>
<evidence type="ECO:0000256" key="10">
    <source>
        <dbReference type="SAM" id="SignalP"/>
    </source>
</evidence>
<dbReference type="Pfam" id="PF13442">
    <property type="entry name" value="Cytochrome_CBB3"/>
    <property type="match status" value="1"/>
</dbReference>
<feature type="binding site" description="axial binding residue" evidence="9">
    <location>
        <position position="78"/>
    </location>
    <ligand>
        <name>heme c</name>
        <dbReference type="ChEBI" id="CHEBI:61717"/>
        <label>1</label>
    </ligand>
    <ligandPart>
        <name>Fe</name>
        <dbReference type="ChEBI" id="CHEBI:18248"/>
    </ligandPart>
</feature>
<comment type="caution">
    <text evidence="12">The sequence shown here is derived from an EMBL/GenBank/DDBJ whole genome shotgun (WGS) entry which is preliminary data.</text>
</comment>
<feature type="binding site" description="axial binding residue" evidence="9">
    <location>
        <position position="129"/>
    </location>
    <ligand>
        <name>heme c</name>
        <dbReference type="ChEBI" id="CHEBI:61717"/>
        <label>2</label>
    </ligand>
    <ligandPart>
        <name>Fe</name>
        <dbReference type="ChEBI" id="CHEBI:18248"/>
    </ligandPart>
</feature>
<proteinExistence type="predicted"/>
<dbReference type="InterPro" id="IPR009056">
    <property type="entry name" value="Cyt_c-like_dom"/>
</dbReference>
<dbReference type="SUPFAM" id="SSF46626">
    <property type="entry name" value="Cytochrome c"/>
    <property type="match status" value="2"/>
</dbReference>
<feature type="binding site" description="covalent" evidence="8">
    <location>
        <position position="125"/>
    </location>
    <ligand>
        <name>heme c</name>
        <dbReference type="ChEBI" id="CHEBI:61717"/>
        <label>2</label>
    </ligand>
</feature>
<feature type="binding site" description="axial binding residue" evidence="9">
    <location>
        <position position="39"/>
    </location>
    <ligand>
        <name>heme c</name>
        <dbReference type="ChEBI" id="CHEBI:61717"/>
        <label>1</label>
    </ligand>
    <ligandPart>
        <name>Fe</name>
        <dbReference type="ChEBI" id="CHEBI:18248"/>
    </ligandPart>
</feature>
<dbReference type="InterPro" id="IPR050597">
    <property type="entry name" value="Cytochrome_c_Oxidase_Subunit"/>
</dbReference>
<evidence type="ECO:0000256" key="2">
    <source>
        <dbReference type="ARBA" id="ARBA00022448"/>
    </source>
</evidence>
<dbReference type="Pfam" id="PF00034">
    <property type="entry name" value="Cytochrom_C"/>
    <property type="match status" value="1"/>
</dbReference>
<keyword evidence="13" id="KW-1185">Reference proteome</keyword>
<comment type="PTM">
    <text evidence="8">Binds 2 heme c groups covalently per subunit.</text>
</comment>
<dbReference type="GO" id="GO:0009055">
    <property type="term" value="F:electron transfer activity"/>
    <property type="evidence" value="ECO:0007669"/>
    <property type="project" value="InterPro"/>
</dbReference>
<evidence type="ECO:0000256" key="3">
    <source>
        <dbReference type="ARBA" id="ARBA00022617"/>
    </source>
</evidence>
<dbReference type="PANTHER" id="PTHR33751">
    <property type="entry name" value="CBB3-TYPE CYTOCHROME C OXIDASE SUBUNIT FIXP"/>
    <property type="match status" value="1"/>
</dbReference>
<dbReference type="RefSeq" id="WP_078476201.1">
    <property type="nucleotide sequence ID" value="NZ_MPRK01000019.1"/>
</dbReference>
<feature type="binding site" description="covalent" evidence="8">
    <location>
        <position position="38"/>
    </location>
    <ligand>
        <name>heme c</name>
        <dbReference type="ChEBI" id="CHEBI:61717"/>
        <label>1</label>
    </ligand>
</feature>
<dbReference type="PIRSF" id="PIRSF000005">
    <property type="entry name" value="Cytochrome_c4"/>
    <property type="match status" value="1"/>
</dbReference>
<dbReference type="InterPro" id="IPR036909">
    <property type="entry name" value="Cyt_c-like_dom_sf"/>
</dbReference>
<keyword evidence="4 9" id="KW-0479">Metal-binding</keyword>
<dbReference type="GO" id="GO:0020037">
    <property type="term" value="F:heme binding"/>
    <property type="evidence" value="ECO:0007669"/>
    <property type="project" value="InterPro"/>
</dbReference>
<accession>A0A1T2LC47</accession>
<evidence type="ECO:0000313" key="13">
    <source>
        <dbReference type="Proteomes" id="UP000190198"/>
    </source>
</evidence>
<dbReference type="Gene3D" id="1.10.760.10">
    <property type="entry name" value="Cytochrome c-like domain"/>
    <property type="match status" value="2"/>
</dbReference>
<dbReference type="GO" id="GO:0005506">
    <property type="term" value="F:iron ion binding"/>
    <property type="evidence" value="ECO:0007669"/>
    <property type="project" value="InterPro"/>
</dbReference>
<feature type="domain" description="Cytochrome c" evidence="11">
    <location>
        <begin position="23"/>
        <end position="192"/>
    </location>
</feature>
<dbReference type="EMBL" id="MPRK01000019">
    <property type="protein sequence ID" value="OOZ42685.1"/>
    <property type="molecule type" value="Genomic_DNA"/>
</dbReference>
<name>A0A1T2LC47_9GAMM</name>
<evidence type="ECO:0000256" key="7">
    <source>
        <dbReference type="ARBA" id="ARBA00023004"/>
    </source>
</evidence>
<keyword evidence="5" id="KW-0574">Periplasm</keyword>
<dbReference type="InterPro" id="IPR024167">
    <property type="entry name" value="Cytochrome_c4-like"/>
</dbReference>
<evidence type="ECO:0000313" key="12">
    <source>
        <dbReference type="EMBL" id="OOZ42685.1"/>
    </source>
</evidence>
<feature type="chain" id="PRO_5012617078" description="Cytochrome c domain-containing protein" evidence="10">
    <location>
        <begin position="25"/>
        <end position="192"/>
    </location>
</feature>
<keyword evidence="7 9" id="KW-0408">Iron</keyword>
<dbReference type="GO" id="GO:0042597">
    <property type="term" value="C:periplasmic space"/>
    <property type="evidence" value="ECO:0007669"/>
    <property type="project" value="UniProtKB-SubCell"/>
</dbReference>
<dbReference type="OrthoDB" id="188778at2"/>
<organism evidence="12 13">
    <name type="scientific">Solemya elarraichensis gill symbiont</name>
    <dbReference type="NCBI Taxonomy" id="1918949"/>
    <lineage>
        <taxon>Bacteria</taxon>
        <taxon>Pseudomonadati</taxon>
        <taxon>Pseudomonadota</taxon>
        <taxon>Gammaproteobacteria</taxon>
        <taxon>sulfur-oxidizing symbionts</taxon>
    </lineage>
</organism>
<evidence type="ECO:0000256" key="5">
    <source>
        <dbReference type="ARBA" id="ARBA00022764"/>
    </source>
</evidence>
<evidence type="ECO:0000256" key="4">
    <source>
        <dbReference type="ARBA" id="ARBA00022723"/>
    </source>
</evidence>
<evidence type="ECO:0000256" key="1">
    <source>
        <dbReference type="ARBA" id="ARBA00004418"/>
    </source>
</evidence>
<gene>
    <name evidence="12" type="ORF">BOW52_02035</name>
</gene>
<dbReference type="AlphaFoldDB" id="A0A1T2LC47"/>
<dbReference type="PANTHER" id="PTHR33751:SF9">
    <property type="entry name" value="CYTOCHROME C4"/>
    <property type="match status" value="1"/>
</dbReference>
<evidence type="ECO:0000259" key="11">
    <source>
        <dbReference type="PROSITE" id="PS51007"/>
    </source>
</evidence>
<keyword evidence="3 8" id="KW-0349">Heme</keyword>
<feature type="binding site" description="covalent" evidence="8">
    <location>
        <position position="128"/>
    </location>
    <ligand>
        <name>heme c</name>
        <dbReference type="ChEBI" id="CHEBI:61717"/>
        <label>2</label>
    </ligand>
</feature>
<feature type="binding site" description="axial binding residue" evidence="9">
    <location>
        <position position="169"/>
    </location>
    <ligand>
        <name>heme c</name>
        <dbReference type="ChEBI" id="CHEBI:61717"/>
        <label>2</label>
    </ligand>
    <ligandPart>
        <name>Fe</name>
        <dbReference type="ChEBI" id="CHEBI:18248"/>
    </ligandPart>
</feature>
<evidence type="ECO:0000256" key="9">
    <source>
        <dbReference type="PIRSR" id="PIRSR000005-2"/>
    </source>
</evidence>
<dbReference type="PROSITE" id="PS51007">
    <property type="entry name" value="CYTC"/>
    <property type="match status" value="1"/>
</dbReference>
<reference evidence="12 13" key="1">
    <citation type="submission" date="2016-11" db="EMBL/GenBank/DDBJ databases">
        <title>Mixed transmission modes and dynamic genome evolution in an obligate animal-bacterial symbiosis.</title>
        <authorList>
            <person name="Russell S.L."/>
            <person name="Corbett-Detig R.B."/>
            <person name="Cavanaugh C.M."/>
        </authorList>
    </citation>
    <scope>NUCLEOTIDE SEQUENCE [LARGE SCALE GENOMIC DNA]</scope>
    <source>
        <strain evidence="12">Sp-SM6</strain>
    </source>
</reference>
<keyword evidence="6" id="KW-0249">Electron transport</keyword>
<protein>
    <recommendedName>
        <fullName evidence="11">Cytochrome c domain-containing protein</fullName>
    </recommendedName>
</protein>